<evidence type="ECO:0000256" key="3">
    <source>
        <dbReference type="ARBA" id="ARBA00020170"/>
    </source>
</evidence>
<evidence type="ECO:0000313" key="17">
    <source>
        <dbReference type="Proteomes" id="UP000830236"/>
    </source>
</evidence>
<accession>A0A9E7AQZ2</accession>
<evidence type="ECO:0000256" key="1">
    <source>
        <dbReference type="ARBA" id="ARBA00004496"/>
    </source>
</evidence>
<dbReference type="GO" id="GO:0003697">
    <property type="term" value="F:single-stranded DNA binding"/>
    <property type="evidence" value="ECO:0007669"/>
    <property type="project" value="UniProtKB-UniRule"/>
</dbReference>
<evidence type="ECO:0000256" key="7">
    <source>
        <dbReference type="ARBA" id="ARBA00022763"/>
    </source>
</evidence>
<name>A0A9E7AQZ2_9ACTO</name>
<dbReference type="InterPro" id="IPR042174">
    <property type="entry name" value="RecF_2"/>
</dbReference>
<dbReference type="PANTHER" id="PTHR32182">
    <property type="entry name" value="DNA REPLICATION AND REPAIR PROTEIN RECF"/>
    <property type="match status" value="1"/>
</dbReference>
<evidence type="ECO:0000256" key="11">
    <source>
        <dbReference type="ARBA" id="ARBA00023236"/>
    </source>
</evidence>
<keyword evidence="10 13" id="KW-0234">DNA repair</keyword>
<comment type="function">
    <text evidence="12 13 14">The RecF protein is involved in DNA metabolism; it is required for DNA replication and normal SOS inducibility. RecF binds preferentially to single-stranded, linear DNA. It also seems to bind ATP.</text>
</comment>
<evidence type="ECO:0000256" key="9">
    <source>
        <dbReference type="ARBA" id="ARBA00023125"/>
    </source>
</evidence>
<dbReference type="PROSITE" id="PS00617">
    <property type="entry name" value="RECF_1"/>
    <property type="match status" value="1"/>
</dbReference>
<dbReference type="GO" id="GO:0000731">
    <property type="term" value="P:DNA synthesis involved in DNA repair"/>
    <property type="evidence" value="ECO:0007669"/>
    <property type="project" value="TreeGrafter"/>
</dbReference>
<evidence type="ECO:0000256" key="8">
    <source>
        <dbReference type="ARBA" id="ARBA00022840"/>
    </source>
</evidence>
<evidence type="ECO:0000259" key="15">
    <source>
        <dbReference type="Pfam" id="PF02463"/>
    </source>
</evidence>
<keyword evidence="11 13" id="KW-0742">SOS response</keyword>
<evidence type="ECO:0000313" key="16">
    <source>
        <dbReference type="EMBL" id="UQF79707.1"/>
    </source>
</evidence>
<dbReference type="InterPro" id="IPR001238">
    <property type="entry name" value="DNA-binding_RecF"/>
</dbReference>
<dbReference type="HAMAP" id="MF_00365">
    <property type="entry name" value="RecF"/>
    <property type="match status" value="1"/>
</dbReference>
<dbReference type="GO" id="GO:0005524">
    <property type="term" value="F:ATP binding"/>
    <property type="evidence" value="ECO:0007669"/>
    <property type="project" value="UniProtKB-UniRule"/>
</dbReference>
<keyword evidence="9 13" id="KW-0238">DNA-binding</keyword>
<sequence>MYVADLALTDYRSYEQAVVSFPPGATVLVGSNGQGKTNLVESINYLATLSSHRVGADTALVRRDASGQNQPNAAVIRAKLITAARPQLLEVEIISGKANRARLNRAPTRPTQLLGICRTVLFAPEDLALVRSDPQVRRRFLDDLVVMMSPRLAGVRADHDKVLAQRSGLLRGLKRKSGSARASALATLDVWDEQLAQLAAQLIAARVKLVRQLRPWVAQSYQTVSLAQSQANLAYRASLLAARGVADPDITDTEAWADYENSLLDVQATSKALLETMGQLRQRELERAVNLVGAHRDELTLFLGHLPAKGFASHGEQWSLALALRLASFELMRADSALTSIDGKSEDPILILDDVFAELDMRRRRALSQMVAQAQQVLITAAVGDDVPSELDHHRLQVAGSVVSEV</sequence>
<dbReference type="AlphaFoldDB" id="A0A9E7AQZ2"/>
<organism evidence="16 17">
    <name type="scientific">Actinomyces graevenitzii</name>
    <dbReference type="NCBI Taxonomy" id="55565"/>
    <lineage>
        <taxon>Bacteria</taxon>
        <taxon>Bacillati</taxon>
        <taxon>Actinomycetota</taxon>
        <taxon>Actinomycetes</taxon>
        <taxon>Actinomycetales</taxon>
        <taxon>Actinomycetaceae</taxon>
        <taxon>Actinomyces</taxon>
    </lineage>
</organism>
<protein>
    <recommendedName>
        <fullName evidence="3 13">DNA replication and repair protein RecF</fullName>
    </recommendedName>
</protein>
<dbReference type="PROSITE" id="PS00618">
    <property type="entry name" value="RECF_2"/>
    <property type="match status" value="1"/>
</dbReference>
<reference evidence="16" key="1">
    <citation type="submission" date="2022-05" db="EMBL/GenBank/DDBJ databases">
        <title>Using nanopore sequencing to obtain complete genomes from saliva samples.</title>
        <authorList>
            <person name="Baker J.L."/>
        </authorList>
    </citation>
    <scope>NUCLEOTIDE SEQUENCE</scope>
    <source>
        <strain evidence="16">JCVI-JB-Ag32</strain>
    </source>
</reference>
<proteinExistence type="inferred from homology"/>
<dbReference type="Pfam" id="PF02463">
    <property type="entry name" value="SMC_N"/>
    <property type="match status" value="1"/>
</dbReference>
<keyword evidence="5 13" id="KW-0235">DNA replication</keyword>
<evidence type="ECO:0000256" key="2">
    <source>
        <dbReference type="ARBA" id="ARBA00008016"/>
    </source>
</evidence>
<evidence type="ECO:0000256" key="5">
    <source>
        <dbReference type="ARBA" id="ARBA00022705"/>
    </source>
</evidence>
<evidence type="ECO:0000256" key="13">
    <source>
        <dbReference type="HAMAP-Rule" id="MF_00365"/>
    </source>
</evidence>
<dbReference type="PANTHER" id="PTHR32182:SF0">
    <property type="entry name" value="DNA REPLICATION AND REPAIR PROTEIN RECF"/>
    <property type="match status" value="1"/>
</dbReference>
<feature type="binding site" evidence="13">
    <location>
        <begin position="30"/>
        <end position="37"/>
    </location>
    <ligand>
        <name>ATP</name>
        <dbReference type="ChEBI" id="CHEBI:30616"/>
    </ligand>
</feature>
<evidence type="ECO:0000256" key="12">
    <source>
        <dbReference type="ARBA" id="ARBA00025401"/>
    </source>
</evidence>
<dbReference type="KEGG" id="agh:M3I41_00015"/>
<dbReference type="GO" id="GO:0006302">
    <property type="term" value="P:double-strand break repair"/>
    <property type="evidence" value="ECO:0007669"/>
    <property type="project" value="TreeGrafter"/>
</dbReference>
<comment type="subcellular location">
    <subcellularLocation>
        <location evidence="1 13 14">Cytoplasm</location>
    </subcellularLocation>
</comment>
<keyword evidence="6 13" id="KW-0547">Nucleotide-binding</keyword>
<comment type="similarity">
    <text evidence="2 13 14">Belongs to the RecF family.</text>
</comment>
<keyword evidence="4 13" id="KW-0963">Cytoplasm</keyword>
<dbReference type="GO" id="GO:0009432">
    <property type="term" value="P:SOS response"/>
    <property type="evidence" value="ECO:0007669"/>
    <property type="project" value="UniProtKB-UniRule"/>
</dbReference>
<keyword evidence="8 13" id="KW-0067">ATP-binding</keyword>
<dbReference type="InterPro" id="IPR018078">
    <property type="entry name" value="DNA-binding_RecF_CS"/>
</dbReference>
<evidence type="ECO:0000256" key="10">
    <source>
        <dbReference type="ARBA" id="ARBA00023204"/>
    </source>
</evidence>
<dbReference type="SUPFAM" id="SSF52540">
    <property type="entry name" value="P-loop containing nucleoside triphosphate hydrolases"/>
    <property type="match status" value="1"/>
</dbReference>
<dbReference type="GO" id="GO:0005737">
    <property type="term" value="C:cytoplasm"/>
    <property type="evidence" value="ECO:0007669"/>
    <property type="project" value="UniProtKB-SubCell"/>
</dbReference>
<evidence type="ECO:0000256" key="6">
    <source>
        <dbReference type="ARBA" id="ARBA00022741"/>
    </source>
</evidence>
<gene>
    <name evidence="13 16" type="primary">recF</name>
    <name evidence="16" type="ORF">M3I41_00015</name>
</gene>
<feature type="domain" description="RecF/RecN/SMC N-terminal" evidence="15">
    <location>
        <begin position="3"/>
        <end position="381"/>
    </location>
</feature>
<dbReference type="Gene3D" id="1.20.1050.90">
    <property type="entry name" value="RecF/RecN/SMC, N-terminal domain"/>
    <property type="match status" value="1"/>
</dbReference>
<dbReference type="InterPro" id="IPR003395">
    <property type="entry name" value="RecF/RecN/SMC_N"/>
</dbReference>
<dbReference type="InterPro" id="IPR027417">
    <property type="entry name" value="P-loop_NTPase"/>
</dbReference>
<dbReference type="EMBL" id="CP097095">
    <property type="protein sequence ID" value="UQF79707.1"/>
    <property type="molecule type" value="Genomic_DNA"/>
</dbReference>
<dbReference type="Gene3D" id="3.40.50.300">
    <property type="entry name" value="P-loop containing nucleotide triphosphate hydrolases"/>
    <property type="match status" value="1"/>
</dbReference>
<keyword evidence="7 13" id="KW-0227">DNA damage</keyword>
<evidence type="ECO:0000256" key="14">
    <source>
        <dbReference type="RuleBase" id="RU000578"/>
    </source>
</evidence>
<dbReference type="NCBIfam" id="TIGR00611">
    <property type="entry name" value="recf"/>
    <property type="match status" value="1"/>
</dbReference>
<dbReference type="GO" id="GO:0006260">
    <property type="term" value="P:DNA replication"/>
    <property type="evidence" value="ECO:0007669"/>
    <property type="project" value="UniProtKB-UniRule"/>
</dbReference>
<dbReference type="Proteomes" id="UP000830236">
    <property type="component" value="Chromosome"/>
</dbReference>
<evidence type="ECO:0000256" key="4">
    <source>
        <dbReference type="ARBA" id="ARBA00022490"/>
    </source>
</evidence>